<comment type="subcellular location">
    <subcellularLocation>
        <location evidence="1">Membrane</location>
    </subcellularLocation>
</comment>
<proteinExistence type="predicted"/>
<keyword evidence="7" id="KW-1185">Reference proteome</keyword>
<dbReference type="Proteomes" id="UP000244727">
    <property type="component" value="Chromosome"/>
</dbReference>
<dbReference type="AlphaFoldDB" id="A0A2R4WXF8"/>
<dbReference type="PANTHER" id="PTHR10806">
    <property type="entry name" value="SIGNAL PEPTIDASE COMPLEX CATALYTIC SUBUNIT SEC11"/>
    <property type="match status" value="1"/>
</dbReference>
<dbReference type="SUPFAM" id="SSF51306">
    <property type="entry name" value="LexA/Signal peptidase"/>
    <property type="match status" value="1"/>
</dbReference>
<dbReference type="InterPro" id="IPR036286">
    <property type="entry name" value="LexA/Signal_pep-like_sf"/>
</dbReference>
<evidence type="ECO:0000313" key="6">
    <source>
        <dbReference type="EMBL" id="AWB26215.1"/>
    </source>
</evidence>
<reference evidence="6 7" key="1">
    <citation type="submission" date="2018-04" db="EMBL/GenBank/DDBJ databases">
        <title>Halococcoides cellulosivorans gen. nov., sp. nov., an extremely halophilic cellulose-utilizing haloarchaeon from hypersaline lakes.</title>
        <authorList>
            <person name="Sorokin D.Y."/>
            <person name="Toshchakov S.V."/>
            <person name="Samarov N.I."/>
            <person name="Korzhenkov A."/>
            <person name="Kublanov I.V."/>
        </authorList>
    </citation>
    <scope>NUCLEOTIDE SEQUENCE [LARGE SCALE GENOMIC DNA]</scope>
    <source>
        <strain evidence="6 7">HArcel1</strain>
    </source>
</reference>
<name>A0A2R4WXF8_9EURY</name>
<organism evidence="6 7">
    <name type="scientific">Halococcoides cellulosivorans</name>
    <dbReference type="NCBI Taxonomy" id="1679096"/>
    <lineage>
        <taxon>Archaea</taxon>
        <taxon>Methanobacteriati</taxon>
        <taxon>Methanobacteriota</taxon>
        <taxon>Stenosarchaea group</taxon>
        <taxon>Halobacteria</taxon>
        <taxon>Halobacteriales</taxon>
        <taxon>Haloarculaceae</taxon>
        <taxon>Halococcoides</taxon>
    </lineage>
</organism>
<evidence type="ECO:0000256" key="1">
    <source>
        <dbReference type="ARBA" id="ARBA00004370"/>
    </source>
</evidence>
<keyword evidence="2 5" id="KW-0812">Transmembrane</keyword>
<gene>
    <name evidence="6" type="ORF">HARCEL1_00010</name>
</gene>
<keyword evidence="4 5" id="KW-0472">Membrane</keyword>
<sequence>MTEGDSDDHSLLKETALLVYDLFSAVGIVVFVVAFLLAISGIWPPLVAIESGSMSPHIQKGDLAFVMEESRFPGENAVAGTGVVTHETGQEGDYRSFQRSGDVIVYQPNGNAEKTPIIHRAMMYVEEGENWYDRANGSWIGGADGCEDLSTCPAPHDGFITGGDSNGYYDQKSPSSLSTVVKPEWVVGRAMGKIPHLGKIRLRANALGREFVGA</sequence>
<dbReference type="KEGG" id="harc:HARCEL1_00010"/>
<accession>A0A2R4WXF8</accession>
<dbReference type="GO" id="GO:0004252">
    <property type="term" value="F:serine-type endopeptidase activity"/>
    <property type="evidence" value="ECO:0007669"/>
    <property type="project" value="InterPro"/>
</dbReference>
<feature type="transmembrane region" description="Helical" evidence="5">
    <location>
        <begin position="22"/>
        <end position="43"/>
    </location>
</feature>
<evidence type="ECO:0000256" key="5">
    <source>
        <dbReference type="SAM" id="Phobius"/>
    </source>
</evidence>
<dbReference type="CDD" id="cd06530">
    <property type="entry name" value="S26_SPase_I"/>
    <property type="match status" value="1"/>
</dbReference>
<dbReference type="GO" id="GO:0016020">
    <property type="term" value="C:membrane"/>
    <property type="evidence" value="ECO:0007669"/>
    <property type="project" value="UniProtKB-SubCell"/>
</dbReference>
<evidence type="ECO:0000313" key="7">
    <source>
        <dbReference type="Proteomes" id="UP000244727"/>
    </source>
</evidence>
<protein>
    <submittedName>
        <fullName evidence="6">S26 family signal peptidase</fullName>
    </submittedName>
</protein>
<evidence type="ECO:0000256" key="2">
    <source>
        <dbReference type="ARBA" id="ARBA00022692"/>
    </source>
</evidence>
<dbReference type="InterPro" id="IPR019533">
    <property type="entry name" value="Peptidase_S26"/>
</dbReference>
<evidence type="ECO:0000256" key="4">
    <source>
        <dbReference type="ARBA" id="ARBA00023136"/>
    </source>
</evidence>
<dbReference type="GO" id="GO:0006465">
    <property type="term" value="P:signal peptide processing"/>
    <property type="evidence" value="ECO:0007669"/>
    <property type="project" value="InterPro"/>
</dbReference>
<dbReference type="InterPro" id="IPR001733">
    <property type="entry name" value="Peptidase_S26B"/>
</dbReference>
<keyword evidence="3 5" id="KW-1133">Transmembrane helix</keyword>
<dbReference type="PANTHER" id="PTHR10806:SF6">
    <property type="entry name" value="SIGNAL PEPTIDASE COMPLEX CATALYTIC SUBUNIT SEC11"/>
    <property type="match status" value="1"/>
</dbReference>
<dbReference type="EMBL" id="CP028858">
    <property type="protein sequence ID" value="AWB26215.1"/>
    <property type="molecule type" value="Genomic_DNA"/>
</dbReference>
<evidence type="ECO:0000256" key="3">
    <source>
        <dbReference type="ARBA" id="ARBA00022989"/>
    </source>
</evidence>